<gene>
    <name evidence="2" type="ORF">GCM10011352_14030</name>
</gene>
<organism evidence="2 3">
    <name type="scientific">Marinobacterium zhoushanense</name>
    <dbReference type="NCBI Taxonomy" id="1679163"/>
    <lineage>
        <taxon>Bacteria</taxon>
        <taxon>Pseudomonadati</taxon>
        <taxon>Pseudomonadota</taxon>
        <taxon>Gammaproteobacteria</taxon>
        <taxon>Oceanospirillales</taxon>
        <taxon>Oceanospirillaceae</taxon>
        <taxon>Marinobacterium</taxon>
    </lineage>
</organism>
<comment type="caution">
    <text evidence="2">The sequence shown here is derived from an EMBL/GenBank/DDBJ whole genome shotgun (WGS) entry which is preliminary data.</text>
</comment>
<evidence type="ECO:0000256" key="1">
    <source>
        <dbReference type="SAM" id="SignalP"/>
    </source>
</evidence>
<keyword evidence="3" id="KW-1185">Reference proteome</keyword>
<dbReference type="RefSeq" id="WP_188746729.1">
    <property type="nucleotide sequence ID" value="NZ_BMIJ01000003.1"/>
</dbReference>
<dbReference type="InterPro" id="IPR036280">
    <property type="entry name" value="Multihaem_cyt_sf"/>
</dbReference>
<feature type="signal peptide" evidence="1">
    <location>
        <begin position="1"/>
        <end position="26"/>
    </location>
</feature>
<protein>
    <submittedName>
        <fullName evidence="2">Uncharacterized protein</fullName>
    </submittedName>
</protein>
<dbReference type="EMBL" id="BMIJ01000003">
    <property type="protein sequence ID" value="GGB89239.1"/>
    <property type="molecule type" value="Genomic_DNA"/>
</dbReference>
<name>A0ABQ1K7Q3_9GAMM</name>
<evidence type="ECO:0000313" key="3">
    <source>
        <dbReference type="Proteomes" id="UP000629025"/>
    </source>
</evidence>
<evidence type="ECO:0000313" key="2">
    <source>
        <dbReference type="EMBL" id="GGB89239.1"/>
    </source>
</evidence>
<proteinExistence type="predicted"/>
<reference evidence="3" key="1">
    <citation type="journal article" date="2019" name="Int. J. Syst. Evol. Microbiol.">
        <title>The Global Catalogue of Microorganisms (GCM) 10K type strain sequencing project: providing services to taxonomists for standard genome sequencing and annotation.</title>
        <authorList>
            <consortium name="The Broad Institute Genomics Platform"/>
            <consortium name="The Broad Institute Genome Sequencing Center for Infectious Disease"/>
            <person name="Wu L."/>
            <person name="Ma J."/>
        </authorList>
    </citation>
    <scope>NUCLEOTIDE SEQUENCE [LARGE SCALE GENOMIC DNA]</scope>
    <source>
        <strain evidence="3">CGMCC 1.15341</strain>
    </source>
</reference>
<accession>A0ABQ1K7Q3</accession>
<dbReference type="SUPFAM" id="SSF48695">
    <property type="entry name" value="Multiheme cytochromes"/>
    <property type="match status" value="1"/>
</dbReference>
<dbReference type="Proteomes" id="UP000629025">
    <property type="component" value="Unassembled WGS sequence"/>
</dbReference>
<feature type="chain" id="PRO_5047125318" evidence="1">
    <location>
        <begin position="27"/>
        <end position="175"/>
    </location>
</feature>
<sequence>MNGLLRFIPAVVVIMTLCGFSLEANAEGVPEAPPLRQIPGIIAPDQFPQGCVDCHVNRPDLKRDVRLSTVMRHWQDKVDPMFLARIRPFVPVNMELAGKHPAFEAESADIPQACLQCHENTSEPAPPLGPLLHGLHLVGGEENHFLSKFQGECTLCHKLNAQTGEWSLGSGREGE</sequence>
<keyword evidence="1" id="KW-0732">Signal</keyword>